<reference evidence="2 3" key="1">
    <citation type="submission" date="2024-09" db="EMBL/GenBank/DDBJ databases">
        <title>A chromosome-level genome assembly of Gray's grenadier anchovy, Coilia grayii.</title>
        <authorList>
            <person name="Fu Z."/>
        </authorList>
    </citation>
    <scope>NUCLEOTIDE SEQUENCE [LARGE SCALE GENOMIC DNA]</scope>
    <source>
        <strain evidence="2">G4</strain>
        <tissue evidence="2">Muscle</tissue>
    </source>
</reference>
<proteinExistence type="predicted"/>
<evidence type="ECO:0000313" key="2">
    <source>
        <dbReference type="EMBL" id="KAL2086657.1"/>
    </source>
</evidence>
<sequence>MHQRAEICLPRKKKVQDCFHSNTFRIFDENIPERLEPNMVYKDHKYATRSPSETELLKTHHVPQPYNAKFITTNVRFLNAPVVHMETDNTKAEQFKWWAADYSNCERPKVPYCVNSTQRIDYQPSKTTPAHQVKDERGRTPATAIIPTLNPIGQPKTLLEHMSFIHQYDSRKLHNQPHQGGKHGTFVWTEIKRPSGDQGTSSVSHVTPASLDPKTEEPCSSSTTSSSSPHISSCPAVGSRQGTGREERRTPGGRVGALRPGSGQGGEEATGPGPQNVQC</sequence>
<comment type="caution">
    <text evidence="2">The sequence shown here is derived from an EMBL/GenBank/DDBJ whole genome shotgun (WGS) entry which is preliminary data.</text>
</comment>
<protein>
    <submittedName>
        <fullName evidence="2">Uncharacterized protein</fullName>
    </submittedName>
</protein>
<dbReference type="PANTHER" id="PTHR35087">
    <property type="entry name" value="SIMILAR TO HYPOTHETICAL PROTEIN FLJ40298"/>
    <property type="match status" value="1"/>
</dbReference>
<evidence type="ECO:0000256" key="1">
    <source>
        <dbReference type="SAM" id="MobiDB-lite"/>
    </source>
</evidence>
<dbReference type="PANTHER" id="PTHR35087:SF1">
    <property type="entry name" value="RIKEN CDNA 4930505A04 GENE"/>
    <property type="match status" value="1"/>
</dbReference>
<name>A0ABD1JHN3_9TELE</name>
<accession>A0ABD1JHN3</accession>
<organism evidence="2 3">
    <name type="scientific">Coilia grayii</name>
    <name type="common">Gray's grenadier anchovy</name>
    <dbReference type="NCBI Taxonomy" id="363190"/>
    <lineage>
        <taxon>Eukaryota</taxon>
        <taxon>Metazoa</taxon>
        <taxon>Chordata</taxon>
        <taxon>Craniata</taxon>
        <taxon>Vertebrata</taxon>
        <taxon>Euteleostomi</taxon>
        <taxon>Actinopterygii</taxon>
        <taxon>Neopterygii</taxon>
        <taxon>Teleostei</taxon>
        <taxon>Clupei</taxon>
        <taxon>Clupeiformes</taxon>
        <taxon>Clupeoidei</taxon>
        <taxon>Engraulidae</taxon>
        <taxon>Coilinae</taxon>
        <taxon>Coilia</taxon>
    </lineage>
</organism>
<dbReference type="AlphaFoldDB" id="A0ABD1JHN3"/>
<feature type="compositionally biased region" description="Low complexity" evidence="1">
    <location>
        <begin position="218"/>
        <end position="242"/>
    </location>
</feature>
<keyword evidence="3" id="KW-1185">Reference proteome</keyword>
<evidence type="ECO:0000313" key="3">
    <source>
        <dbReference type="Proteomes" id="UP001591681"/>
    </source>
</evidence>
<feature type="region of interest" description="Disordered" evidence="1">
    <location>
        <begin position="192"/>
        <end position="279"/>
    </location>
</feature>
<dbReference type="EMBL" id="JBHFQA010000015">
    <property type="protein sequence ID" value="KAL2086657.1"/>
    <property type="molecule type" value="Genomic_DNA"/>
</dbReference>
<feature type="compositionally biased region" description="Polar residues" evidence="1">
    <location>
        <begin position="197"/>
        <end position="207"/>
    </location>
</feature>
<dbReference type="Proteomes" id="UP001591681">
    <property type="component" value="Unassembled WGS sequence"/>
</dbReference>
<dbReference type="InterPro" id="IPR031365">
    <property type="entry name" value="CMIP6"/>
</dbReference>
<dbReference type="Pfam" id="PF15667">
    <property type="entry name" value="CMIP6"/>
    <property type="match status" value="1"/>
</dbReference>
<gene>
    <name evidence="2" type="ORF">ACEWY4_017716</name>
</gene>